<dbReference type="Pfam" id="PF22148">
    <property type="entry name" value="Fervidolysin_NPro-like"/>
    <property type="match status" value="1"/>
</dbReference>
<keyword evidence="3" id="KW-0479">Metal-binding</keyword>
<feature type="domain" description="SLH" evidence="8">
    <location>
        <begin position="913"/>
        <end position="976"/>
    </location>
</feature>
<organism evidence="9">
    <name type="scientific">Paenibacillus sp. SYP-B3998</name>
    <dbReference type="NCBI Taxonomy" id="2678564"/>
    <lineage>
        <taxon>Bacteria</taxon>
        <taxon>Bacillati</taxon>
        <taxon>Bacillota</taxon>
        <taxon>Bacilli</taxon>
        <taxon>Bacillales</taxon>
        <taxon>Paenibacillaceae</taxon>
        <taxon>Paenibacillus</taxon>
    </lineage>
</organism>
<dbReference type="InterPro" id="IPR034202">
    <property type="entry name" value="Subtilisin_Carlsberg-like"/>
</dbReference>
<dbReference type="InterPro" id="IPR054399">
    <property type="entry name" value="Fervidolysin-like_N_prodom"/>
</dbReference>
<evidence type="ECO:0000256" key="2">
    <source>
        <dbReference type="ARBA" id="ARBA00022670"/>
    </source>
</evidence>
<dbReference type="PANTHER" id="PTHR43806">
    <property type="entry name" value="PEPTIDASE S8"/>
    <property type="match status" value="1"/>
</dbReference>
<feature type="active site" description="Charge relay system" evidence="6 7">
    <location>
        <position position="197"/>
    </location>
</feature>
<reference evidence="9" key="1">
    <citation type="submission" date="2020-02" db="EMBL/GenBank/DDBJ databases">
        <authorList>
            <person name="Shen X.-R."/>
            <person name="Zhang Y.-X."/>
        </authorList>
    </citation>
    <scope>NUCLEOTIDE SEQUENCE</scope>
    <source>
        <strain evidence="9">SYP-B3998</strain>
    </source>
</reference>
<sequence length="1040" mass="113032">MTGSLFKRLILIITFSLIISTVLPLSSSKVKANSVSQEVSQTSIDVVPGQILVKYKHSPAISSSSFGAKSISPQISNLKFPEDTNISDKIEELQKDPNVEYAEPVYKFYLNKAPQSGTVTQSIYFDRNNMGYMENWGKTVTELTYASNNTPQQLSSQVVVAVLDTGIDLTHMDLKNSILQGYDFINNNNTPQDDNGHGTHVSGIIAAKAHDNSGFTGVAPGTKIMPIKVLDQNGVGTTVSMIAGIQYAIDHKANIINLSLGTSGNSKVLHDLIKQAVNSNILVVAATGNESSNWINNESGQLDNSQTDTRRKASKTNYPALYDEVISVGAIEQLDDTSLTVADFSNTLKVDVVAPGVNIYSTYLKGEYRVYSGSSQATPFVSGLAALIKANNPRISVANLTSLIENTATPMPNLNLPFDNVDRYGNNFLGNKDFYGHGLINGKIPFTLPRLEIVPIFGTDNTVTLNVYDKDIHGDKTDLNFYVSLYNFSSAEDSIYRNAILSSDLNVNGSLVHVVDGKGSISFHLSASTPDAYHYIFYVDDDSYREHIRSNSIDLVQKPSMPQVDRNSGLYHDNIKVALSSAPGSEIGYALLNNDNDSAIKNYTGPITINKNSTLVAFSLKNHVYSDTAIYTYTFAPPTNPPVAGGGFAGGGGGGGGSSQLPPTLNADGKMTYDLQPGYVDLLIAINSDSNEVILDARTKEKIDILTVQFGADIIQKATKRNKSIIIRSNEATLTIQPNTFNVENEASKIRFKVSYGSVPSIPNFKAVSSIYDFSLTEGESQIAKFKAPIQVTFAYDTTKVQNPNNLGVYVLDEQSGAWNSVGGTLDGTGQITASLPHFSKYAVLEKTSTDDKGPVTFTDIQSHWAQKEIEQLARKQIIDGMDDASFKPDSNMTRAQFVMLLSKALKLQSHGSALTFADVASDSWYKESVYAAYEANIVNGVSDHNFAPTATITREQMAVMLVNAYLYTMGEKLEQIAITQEVKYSDEGSISDWARSYVRIASGLGLLNGSNEGDFSPGKDTSRAESAVVIYRLLNKINR</sequence>
<name>A0A6G4A0I0_9BACL</name>
<keyword evidence="4 7" id="KW-0378">Hydrolase</keyword>
<dbReference type="InterPro" id="IPR023827">
    <property type="entry name" value="Peptidase_S8_Asp-AS"/>
</dbReference>
<evidence type="ECO:0000256" key="5">
    <source>
        <dbReference type="ARBA" id="ARBA00022825"/>
    </source>
</evidence>
<dbReference type="InterPro" id="IPR050131">
    <property type="entry name" value="Peptidase_S8_subtilisin-like"/>
</dbReference>
<dbReference type="InterPro" id="IPR000209">
    <property type="entry name" value="Peptidase_S8/S53_dom"/>
</dbReference>
<dbReference type="Pfam" id="PF00082">
    <property type="entry name" value="Peptidase_S8"/>
    <property type="match status" value="1"/>
</dbReference>
<protein>
    <submittedName>
        <fullName evidence="9">S8 family serine peptidase</fullName>
    </submittedName>
</protein>
<evidence type="ECO:0000256" key="4">
    <source>
        <dbReference type="ARBA" id="ARBA00022801"/>
    </source>
</evidence>
<dbReference type="Gene3D" id="3.40.50.200">
    <property type="entry name" value="Peptidase S8/S53 domain"/>
    <property type="match status" value="1"/>
</dbReference>
<dbReference type="RefSeq" id="WP_163948126.1">
    <property type="nucleotide sequence ID" value="NZ_JAAIKC010000005.1"/>
</dbReference>
<evidence type="ECO:0000313" key="9">
    <source>
        <dbReference type="EMBL" id="NEW07329.1"/>
    </source>
</evidence>
<gene>
    <name evidence="9" type="ORF">GK047_15085</name>
</gene>
<dbReference type="AlphaFoldDB" id="A0A6G4A0I0"/>
<dbReference type="EMBL" id="JAAIKC010000005">
    <property type="protein sequence ID" value="NEW07329.1"/>
    <property type="molecule type" value="Genomic_DNA"/>
</dbReference>
<feature type="active site" description="Charge relay system" evidence="6 7">
    <location>
        <position position="375"/>
    </location>
</feature>
<feature type="active site" description="Charge relay system" evidence="6 7">
    <location>
        <position position="164"/>
    </location>
</feature>
<dbReference type="GO" id="GO:0004252">
    <property type="term" value="F:serine-type endopeptidase activity"/>
    <property type="evidence" value="ECO:0007669"/>
    <property type="project" value="UniProtKB-UniRule"/>
</dbReference>
<dbReference type="PROSITE" id="PS00137">
    <property type="entry name" value="SUBTILASE_HIS"/>
    <property type="match status" value="1"/>
</dbReference>
<evidence type="ECO:0000256" key="3">
    <source>
        <dbReference type="ARBA" id="ARBA00022723"/>
    </source>
</evidence>
<dbReference type="PROSITE" id="PS00136">
    <property type="entry name" value="SUBTILASE_ASP"/>
    <property type="match status" value="1"/>
</dbReference>
<dbReference type="PANTHER" id="PTHR43806:SF11">
    <property type="entry name" value="CEREVISIN-RELATED"/>
    <property type="match status" value="1"/>
</dbReference>
<feature type="domain" description="SLH" evidence="8">
    <location>
        <begin position="982"/>
        <end position="1040"/>
    </location>
</feature>
<comment type="caution">
    <text evidence="9">The sequence shown here is derived from an EMBL/GenBank/DDBJ whole genome shotgun (WGS) entry which is preliminary data.</text>
</comment>
<dbReference type="InterPro" id="IPR015500">
    <property type="entry name" value="Peptidase_S8_subtilisin-rel"/>
</dbReference>
<keyword evidence="2 7" id="KW-0645">Protease</keyword>
<evidence type="ECO:0000256" key="1">
    <source>
        <dbReference type="ARBA" id="ARBA00011073"/>
    </source>
</evidence>
<evidence type="ECO:0000256" key="6">
    <source>
        <dbReference type="PIRSR" id="PIRSR615500-1"/>
    </source>
</evidence>
<dbReference type="Pfam" id="PF00395">
    <property type="entry name" value="SLH"/>
    <property type="match status" value="3"/>
</dbReference>
<dbReference type="CDD" id="cd07477">
    <property type="entry name" value="Peptidases_S8_Subtilisin_subset"/>
    <property type="match status" value="1"/>
</dbReference>
<feature type="domain" description="SLH" evidence="8">
    <location>
        <begin position="853"/>
        <end position="910"/>
    </location>
</feature>
<dbReference type="PRINTS" id="PR00723">
    <property type="entry name" value="SUBTILISIN"/>
</dbReference>
<dbReference type="GO" id="GO:0006508">
    <property type="term" value="P:proteolysis"/>
    <property type="evidence" value="ECO:0007669"/>
    <property type="project" value="UniProtKB-KW"/>
</dbReference>
<dbReference type="PROSITE" id="PS51892">
    <property type="entry name" value="SUBTILASE"/>
    <property type="match status" value="1"/>
</dbReference>
<dbReference type="SUPFAM" id="SSF52743">
    <property type="entry name" value="Subtilisin-like"/>
    <property type="match status" value="1"/>
</dbReference>
<keyword evidence="5 7" id="KW-0720">Serine protease</keyword>
<comment type="similarity">
    <text evidence="1 7">Belongs to the peptidase S8 family.</text>
</comment>
<proteinExistence type="inferred from homology"/>
<evidence type="ECO:0000256" key="7">
    <source>
        <dbReference type="PROSITE-ProRule" id="PRU01240"/>
    </source>
</evidence>
<dbReference type="PROSITE" id="PS51272">
    <property type="entry name" value="SLH"/>
    <property type="match status" value="3"/>
</dbReference>
<dbReference type="InterPro" id="IPR001119">
    <property type="entry name" value="SLH_dom"/>
</dbReference>
<dbReference type="GO" id="GO:0046872">
    <property type="term" value="F:metal ion binding"/>
    <property type="evidence" value="ECO:0007669"/>
    <property type="project" value="UniProtKB-KW"/>
</dbReference>
<dbReference type="InterPro" id="IPR036852">
    <property type="entry name" value="Peptidase_S8/S53_dom_sf"/>
</dbReference>
<accession>A0A6G4A0I0</accession>
<dbReference type="InterPro" id="IPR022398">
    <property type="entry name" value="Peptidase_S8_His-AS"/>
</dbReference>
<evidence type="ECO:0000259" key="8">
    <source>
        <dbReference type="PROSITE" id="PS51272"/>
    </source>
</evidence>